<protein>
    <recommendedName>
        <fullName evidence="4">Excreted virulence factor EspC (Type VII ESX diderm)</fullName>
    </recommendedName>
</protein>
<dbReference type="Proteomes" id="UP001597417">
    <property type="component" value="Unassembled WGS sequence"/>
</dbReference>
<evidence type="ECO:0000313" key="2">
    <source>
        <dbReference type="EMBL" id="MFD2422310.1"/>
    </source>
</evidence>
<evidence type="ECO:0000256" key="1">
    <source>
        <dbReference type="SAM" id="MobiDB-lite"/>
    </source>
</evidence>
<name>A0ABW5G4Y7_9PSEU</name>
<evidence type="ECO:0008006" key="4">
    <source>
        <dbReference type="Google" id="ProtNLM"/>
    </source>
</evidence>
<organism evidence="2 3">
    <name type="scientific">Amycolatopsis pigmentata</name>
    <dbReference type="NCBI Taxonomy" id="450801"/>
    <lineage>
        <taxon>Bacteria</taxon>
        <taxon>Bacillati</taxon>
        <taxon>Actinomycetota</taxon>
        <taxon>Actinomycetes</taxon>
        <taxon>Pseudonocardiales</taxon>
        <taxon>Pseudonocardiaceae</taxon>
        <taxon>Amycolatopsis</taxon>
    </lineage>
</organism>
<evidence type="ECO:0000313" key="3">
    <source>
        <dbReference type="Proteomes" id="UP001597417"/>
    </source>
</evidence>
<proteinExistence type="predicted"/>
<dbReference type="EMBL" id="JBHUKR010000026">
    <property type="protein sequence ID" value="MFD2422310.1"/>
    <property type="molecule type" value="Genomic_DNA"/>
</dbReference>
<reference evidence="3" key="1">
    <citation type="journal article" date="2019" name="Int. J. Syst. Evol. Microbiol.">
        <title>The Global Catalogue of Microorganisms (GCM) 10K type strain sequencing project: providing services to taxonomists for standard genome sequencing and annotation.</title>
        <authorList>
            <consortium name="The Broad Institute Genomics Platform"/>
            <consortium name="The Broad Institute Genome Sequencing Center for Infectious Disease"/>
            <person name="Wu L."/>
            <person name="Ma J."/>
        </authorList>
    </citation>
    <scope>NUCLEOTIDE SEQUENCE [LARGE SCALE GENOMIC DNA]</scope>
    <source>
        <strain evidence="3">CGMCC 4.7645</strain>
    </source>
</reference>
<keyword evidence="3" id="KW-1185">Reference proteome</keyword>
<accession>A0ABW5G4Y7</accession>
<feature type="region of interest" description="Disordered" evidence="1">
    <location>
        <begin position="1"/>
        <end position="33"/>
    </location>
</feature>
<dbReference type="RefSeq" id="WP_378271326.1">
    <property type="nucleotide sequence ID" value="NZ_JBHUKR010000026.1"/>
</dbReference>
<gene>
    <name evidence="2" type="ORF">ACFSXZ_38910</name>
</gene>
<sequence length="91" mass="9311">MMRAQARLEQAADDPASEASKVAPSKMTAQDFGDGHQAHFDVYRAGFDEIAAAMKGFSAALTNLADGIGGAGKAYDAAESGMSAETRQAGA</sequence>
<comment type="caution">
    <text evidence="2">The sequence shown here is derived from an EMBL/GenBank/DDBJ whole genome shotgun (WGS) entry which is preliminary data.</text>
</comment>